<dbReference type="Proteomes" id="UP000198403">
    <property type="component" value="Unassembled WGS sequence"/>
</dbReference>
<keyword evidence="2" id="KW-1185">Reference proteome</keyword>
<protein>
    <submittedName>
        <fullName evidence="1">Uncharacterized protein</fullName>
    </submittedName>
</protein>
<accession>A0A238X1M7</accession>
<dbReference type="AlphaFoldDB" id="A0A238X1M7"/>
<name>A0A238X1M7_9ACTN</name>
<sequence length="76" mass="8029">MPVTDDRRDPVADIAYVSEVRVERLGGRLRAAYLPGEEEATVYGMHGAIAEHYGVEPGTGPSHASTIDHLVGAALG</sequence>
<dbReference type="EMBL" id="FZNO01000011">
    <property type="protein sequence ID" value="SNR52453.1"/>
    <property type="molecule type" value="Genomic_DNA"/>
</dbReference>
<evidence type="ECO:0000313" key="1">
    <source>
        <dbReference type="EMBL" id="SNR52453.1"/>
    </source>
</evidence>
<gene>
    <name evidence="1" type="ORF">SAMN06272737_1115</name>
</gene>
<proteinExistence type="predicted"/>
<reference evidence="1 2" key="1">
    <citation type="submission" date="2017-06" db="EMBL/GenBank/DDBJ databases">
        <authorList>
            <person name="Kim H.J."/>
            <person name="Triplett B.A."/>
        </authorList>
    </citation>
    <scope>NUCLEOTIDE SEQUENCE [LARGE SCALE GENOMIC DNA]</scope>
    <source>
        <strain evidence="1 2">DSM 44272</strain>
    </source>
</reference>
<evidence type="ECO:0000313" key="2">
    <source>
        <dbReference type="Proteomes" id="UP000198403"/>
    </source>
</evidence>
<organism evidence="1 2">
    <name type="scientific">Blastococcus mobilis</name>
    <dbReference type="NCBI Taxonomy" id="1938746"/>
    <lineage>
        <taxon>Bacteria</taxon>
        <taxon>Bacillati</taxon>
        <taxon>Actinomycetota</taxon>
        <taxon>Actinomycetes</taxon>
        <taxon>Geodermatophilales</taxon>
        <taxon>Geodermatophilaceae</taxon>
        <taxon>Blastococcus</taxon>
    </lineage>
</organism>